<dbReference type="GO" id="GO:0044550">
    <property type="term" value="P:secondary metabolite biosynthetic process"/>
    <property type="evidence" value="ECO:0007669"/>
    <property type="project" value="TreeGrafter"/>
</dbReference>
<accession>A0A1Q8CSY9</accession>
<protein>
    <recommendedName>
        <fullName evidence="3">Condensation domain-containing protein</fullName>
    </recommendedName>
</protein>
<sequence length="406" mass="43390">MKIVFTGERGVVAPLTWGQRHVMRQRSALNLARVVATPPVLLPLAADAVAALVGRHEALRTRLIGPERPEELPADLADGVAELVRQQVSEGGTLPVEVLECSVEEAEASAVDARTRLVAAPFNHVGEWPLRVAVVVAENIVRHVVLVCSPLAVDDHGIELVVKDLGLLLRGALPVRSAAQPADDAEQQRTAGDLTDRAIRFWTSELRRVAPVTAPAGEPTAVTLRSVALGNAAHAIAERHGVRQSTVFLAAAAAVFGTVTGERTVAVRTVVTNRFYPDRRDVVAAIAQDGLVVLDLAVPAFGDLVQQTWRAVVRSHRFGRYDPDRLAKAVGGGVFARVDDRPLGHHEPPPAGPRPVGGCHLTIGRGEVTLHSDTTLVPVEESLRALENLLFTAAYQTKPERVGPTA</sequence>
<dbReference type="PANTHER" id="PTHR45527">
    <property type="entry name" value="NONRIBOSOMAL PEPTIDE SYNTHETASE"/>
    <property type="match status" value="1"/>
</dbReference>
<comment type="caution">
    <text evidence="1">The sequence shown here is derived from an EMBL/GenBank/DDBJ whole genome shotgun (WGS) entry which is preliminary data.</text>
</comment>
<organism evidence="1 2">
    <name type="scientific">Actinophytocola xanthii</name>
    <dbReference type="NCBI Taxonomy" id="1912961"/>
    <lineage>
        <taxon>Bacteria</taxon>
        <taxon>Bacillati</taxon>
        <taxon>Actinomycetota</taxon>
        <taxon>Actinomycetes</taxon>
        <taxon>Pseudonocardiales</taxon>
        <taxon>Pseudonocardiaceae</taxon>
    </lineage>
</organism>
<proteinExistence type="predicted"/>
<dbReference type="RefSeq" id="WP_075125529.1">
    <property type="nucleotide sequence ID" value="NZ_MSIE01000016.1"/>
</dbReference>
<gene>
    <name evidence="1" type="ORF">BU204_11080</name>
</gene>
<evidence type="ECO:0000313" key="1">
    <source>
        <dbReference type="EMBL" id="OLF17478.1"/>
    </source>
</evidence>
<dbReference type="InterPro" id="IPR023213">
    <property type="entry name" value="CAT-like_dom_sf"/>
</dbReference>
<keyword evidence="2" id="KW-1185">Reference proteome</keyword>
<evidence type="ECO:0000313" key="2">
    <source>
        <dbReference type="Proteomes" id="UP000185596"/>
    </source>
</evidence>
<evidence type="ECO:0008006" key="3">
    <source>
        <dbReference type="Google" id="ProtNLM"/>
    </source>
</evidence>
<dbReference type="Gene3D" id="3.30.559.30">
    <property type="entry name" value="Nonribosomal peptide synthetase, condensation domain"/>
    <property type="match status" value="1"/>
</dbReference>
<dbReference type="SUPFAM" id="SSF52777">
    <property type="entry name" value="CoA-dependent acyltransferases"/>
    <property type="match status" value="2"/>
</dbReference>
<name>A0A1Q8CSY9_9PSEU</name>
<dbReference type="OrthoDB" id="5194982at2"/>
<dbReference type="STRING" id="1912961.BU204_11080"/>
<dbReference type="GO" id="GO:0005737">
    <property type="term" value="C:cytoplasm"/>
    <property type="evidence" value="ECO:0007669"/>
    <property type="project" value="TreeGrafter"/>
</dbReference>
<dbReference type="EMBL" id="MSIE01000016">
    <property type="protein sequence ID" value="OLF17478.1"/>
    <property type="molecule type" value="Genomic_DNA"/>
</dbReference>
<dbReference type="Gene3D" id="3.30.559.10">
    <property type="entry name" value="Chloramphenicol acetyltransferase-like domain"/>
    <property type="match status" value="1"/>
</dbReference>
<dbReference type="AlphaFoldDB" id="A0A1Q8CSY9"/>
<dbReference type="GO" id="GO:0043041">
    <property type="term" value="P:amino acid activation for nonribosomal peptide biosynthetic process"/>
    <property type="evidence" value="ECO:0007669"/>
    <property type="project" value="TreeGrafter"/>
</dbReference>
<dbReference type="GO" id="GO:0031177">
    <property type="term" value="F:phosphopantetheine binding"/>
    <property type="evidence" value="ECO:0007669"/>
    <property type="project" value="TreeGrafter"/>
</dbReference>
<dbReference type="Proteomes" id="UP000185596">
    <property type="component" value="Unassembled WGS sequence"/>
</dbReference>
<reference evidence="1 2" key="1">
    <citation type="submission" date="2016-12" db="EMBL/GenBank/DDBJ databases">
        <title>The draft genome sequence of Actinophytocola sp. 11-183.</title>
        <authorList>
            <person name="Wang W."/>
            <person name="Yuan L."/>
        </authorList>
    </citation>
    <scope>NUCLEOTIDE SEQUENCE [LARGE SCALE GENOMIC DNA]</scope>
    <source>
        <strain evidence="1 2">11-183</strain>
    </source>
</reference>
<dbReference type="PANTHER" id="PTHR45527:SF1">
    <property type="entry name" value="FATTY ACID SYNTHASE"/>
    <property type="match status" value="1"/>
</dbReference>